<organism evidence="13 14">
    <name type="scientific">Hoylesella enoeca</name>
    <dbReference type="NCBI Taxonomy" id="76123"/>
    <lineage>
        <taxon>Bacteria</taxon>
        <taxon>Pseudomonadati</taxon>
        <taxon>Bacteroidota</taxon>
        <taxon>Bacteroidia</taxon>
        <taxon>Bacteroidales</taxon>
        <taxon>Prevotellaceae</taxon>
        <taxon>Hoylesella</taxon>
    </lineage>
</organism>
<dbReference type="Pfam" id="PF03572">
    <property type="entry name" value="Peptidase_S41"/>
    <property type="match status" value="1"/>
</dbReference>
<dbReference type="InterPro" id="IPR029045">
    <property type="entry name" value="ClpP/crotonase-like_dom_sf"/>
</dbReference>
<dbReference type="SUPFAM" id="SSF69304">
    <property type="entry name" value="Tricorn protease N-terminal domain"/>
    <property type="match status" value="2"/>
</dbReference>
<keyword evidence="6 7" id="KW-0720">Serine protease</keyword>
<evidence type="ECO:0000256" key="6">
    <source>
        <dbReference type="ARBA" id="ARBA00022825"/>
    </source>
</evidence>
<dbReference type="SUPFAM" id="SSF50156">
    <property type="entry name" value="PDZ domain-like"/>
    <property type="match status" value="1"/>
</dbReference>
<evidence type="ECO:0000256" key="5">
    <source>
        <dbReference type="ARBA" id="ARBA00022801"/>
    </source>
</evidence>
<dbReference type="EMBL" id="CP013195">
    <property type="protein sequence ID" value="ALO49419.1"/>
    <property type="molecule type" value="Genomic_DNA"/>
</dbReference>
<feature type="region of interest" description="Disordered" evidence="9">
    <location>
        <begin position="560"/>
        <end position="585"/>
    </location>
</feature>
<comment type="subcellular location">
    <subcellularLocation>
        <location evidence="1 7">Cytoplasm</location>
    </subcellularLocation>
</comment>
<dbReference type="Gene3D" id="2.30.42.10">
    <property type="match status" value="1"/>
</dbReference>
<feature type="compositionally biased region" description="Basic residues" evidence="9">
    <location>
        <begin position="573"/>
        <end position="583"/>
    </location>
</feature>
<evidence type="ECO:0000256" key="4">
    <source>
        <dbReference type="ARBA" id="ARBA00022670"/>
    </source>
</evidence>
<dbReference type="PANTHER" id="PTHR43253">
    <property type="entry name" value="TRICORN PROTEASE HOMOLOG 2-RELATED"/>
    <property type="match status" value="1"/>
</dbReference>
<dbReference type="InterPro" id="IPR011042">
    <property type="entry name" value="6-blade_b-propeller_TolB-like"/>
</dbReference>
<keyword evidence="4 7" id="KW-0645">Protease</keyword>
<keyword evidence="14" id="KW-1185">Reference proteome</keyword>
<dbReference type="InterPro" id="IPR036034">
    <property type="entry name" value="PDZ_sf"/>
</dbReference>
<keyword evidence="10" id="KW-0732">Signal</keyword>
<dbReference type="KEGG" id="peo:AS203_10200"/>
<proteinExistence type="inferred from homology"/>
<evidence type="ECO:0000313" key="14">
    <source>
        <dbReference type="Proteomes" id="UP000056252"/>
    </source>
</evidence>
<dbReference type="InterPro" id="IPR005151">
    <property type="entry name" value="Tail-specific_protease"/>
</dbReference>
<evidence type="ECO:0000256" key="10">
    <source>
        <dbReference type="SAM" id="SignalP"/>
    </source>
</evidence>
<dbReference type="Proteomes" id="UP000056252">
    <property type="component" value="Chromosome"/>
</dbReference>
<dbReference type="SUPFAM" id="SSF82171">
    <property type="entry name" value="DPP6 N-terminal domain-like"/>
    <property type="match status" value="1"/>
</dbReference>
<dbReference type="Gene3D" id="3.30.750.44">
    <property type="match status" value="1"/>
</dbReference>
<sequence length="1079" mass="122025">MIKQLLTLAALTFSLSASAQTHPLWMRYSAISPDGSTIAFSYKGDIYTVPVGGGNARQLTSNAAYDAYPVWSPDGQNIAFASNREGSMDIYLMNRNGGAPKRLTTDSSDEYPQTFRDNTHILFSANGMPTQKSIIFAGGSFPQVYEVGTNGGRPRLFSGLTMLNISINQRGDILYHDQKGYEDPYRKHHQSPITRDIWLLKNGRYTQLTTFKGEDRNPVWAPDGTHFYYLSETDGTFNVYKRSADGAETTQLTHFKGNPVRFLTVSNNGTLCFGYDGEIYTLRDGGQPQRVNVSVVADRSDLDLERQNWTYGASEIKVSPTGNEIAFVLHGDVYVTSVDYKTTKQITDTPEQERDIDFSPDGKSLVYASERGGLWQIYMAKPKNSNEKNFTYATDIIEEQLVKSAKTSQMPQFSPDGKSVAFFEDRGDLRVIDVKTKAVHTAMDGKYIYSYSDGDIWFEWSPDSKWLLSAYIGNGGWNNRDIALVNAAGTGEIHNLTQSGYSDGNGKWALGGKAMIFSSDRAGYRSHGSWGTEEDVYIMFFDLDAYDRFRMSKEERELADQIAKDNKPVAQTKKNKKGKKKNKTEKDDTSKLLRFDFANCRDRIVRLTVNSSHLGDAVLSPGGDTLYYQAAFEGDYDLWKHDLKENKTEIVLKGVGGGALQPDKGFKNLYLCAYRGIKKIEIGSKAIKNIDFEARFNYRPYAERRYMFDHIWQQVKDKFYDPKLHGVDWDGYRKTYERFLPYINNNFDFRDMLSEMLGELNASHTGARYFGYGTNLPTACLGVFYDQDYNGDGLKIAEVIKRSPLALQNTSVKAGCIIEKIDGQKIVRDSDYNYMLDGKVGKPVRLSVFNPQTNKRFNVTIRAISKYAQQELLYKRWVDHNRQLVDSLSGGRIAYVHVKAMNSQSFRTVYNELLSDKNRNREAVIVDERHNGGGWLHDDLCTLLSGKEYQKFIAHGKYIGRDPFNKWVKPSCVLICEDDYSNGHGFPFVYKELGIGKLIGAPIAGTMTAVWWESLIDPTMVFGIPQVGCQDMHGRWGENTQLNPDIEVYNSPEDYLNGNDRQIEKAVRSFNLAPLSSSK</sequence>
<comment type="similarity">
    <text evidence="2 7">Belongs to the peptidase S41B family.</text>
</comment>
<feature type="active site" description="Charge relay system" evidence="8">
    <location>
        <position position="1038"/>
    </location>
</feature>
<dbReference type="InterPro" id="IPR011659">
    <property type="entry name" value="WD40"/>
</dbReference>
<dbReference type="eggNOG" id="COG4946">
    <property type="taxonomic scope" value="Bacteria"/>
</dbReference>
<evidence type="ECO:0000256" key="1">
    <source>
        <dbReference type="ARBA" id="ARBA00004496"/>
    </source>
</evidence>
<gene>
    <name evidence="13" type="ORF">AS203_10200</name>
</gene>
<dbReference type="eggNOG" id="COG0793">
    <property type="taxonomic scope" value="Bacteria"/>
</dbReference>
<dbReference type="Gene3D" id="2.120.10.30">
    <property type="entry name" value="TolB, C-terminal domain"/>
    <property type="match status" value="1"/>
</dbReference>
<evidence type="ECO:0000256" key="8">
    <source>
        <dbReference type="PIRSR" id="PIRSR036421-1"/>
    </source>
</evidence>
<dbReference type="Gene3D" id="2.120.10.60">
    <property type="entry name" value="Tricorn protease N-terminal domain"/>
    <property type="match status" value="2"/>
</dbReference>
<feature type="chain" id="PRO_5006602051" description="Tricorn protease homolog" evidence="10">
    <location>
        <begin position="20"/>
        <end position="1079"/>
    </location>
</feature>
<keyword evidence="5 7" id="KW-0378">Hydrolase</keyword>
<dbReference type="InterPro" id="IPR012393">
    <property type="entry name" value="Tricorn_protease"/>
</dbReference>
<dbReference type="Pfam" id="PF26549">
    <property type="entry name" value="Tricorn_N"/>
    <property type="match status" value="1"/>
</dbReference>
<feature type="signal peptide" evidence="10">
    <location>
        <begin position="1"/>
        <end position="19"/>
    </location>
</feature>
<evidence type="ECO:0000259" key="11">
    <source>
        <dbReference type="Pfam" id="PF03572"/>
    </source>
</evidence>
<accession>A0A0S2KMA6</accession>
<evidence type="ECO:0000256" key="9">
    <source>
        <dbReference type="SAM" id="MobiDB-lite"/>
    </source>
</evidence>
<feature type="domain" description="Tricorn protease C1" evidence="12">
    <location>
        <begin position="700"/>
        <end position="758"/>
    </location>
</feature>
<evidence type="ECO:0000256" key="3">
    <source>
        <dbReference type="ARBA" id="ARBA00022490"/>
    </source>
</evidence>
<evidence type="ECO:0000256" key="7">
    <source>
        <dbReference type="PIRNR" id="PIRNR036421"/>
    </source>
</evidence>
<dbReference type="CDD" id="cd07562">
    <property type="entry name" value="Peptidase_S41_TRI"/>
    <property type="match status" value="1"/>
</dbReference>
<dbReference type="AlphaFoldDB" id="A0A0S2KMA6"/>
<dbReference type="GO" id="GO:0005737">
    <property type="term" value="C:cytoplasm"/>
    <property type="evidence" value="ECO:0007669"/>
    <property type="project" value="UniProtKB-SubCell"/>
</dbReference>
<dbReference type="GO" id="GO:0008236">
    <property type="term" value="F:serine-type peptidase activity"/>
    <property type="evidence" value="ECO:0007669"/>
    <property type="project" value="UniProtKB-UniRule"/>
</dbReference>
<dbReference type="GO" id="GO:0006508">
    <property type="term" value="P:proteolysis"/>
    <property type="evidence" value="ECO:0007669"/>
    <property type="project" value="UniProtKB-UniRule"/>
</dbReference>
<keyword evidence="3 7" id="KW-0963">Cytoplasm</keyword>
<protein>
    <recommendedName>
        <fullName evidence="7">Tricorn protease homolog</fullName>
        <ecNumber evidence="7">3.4.21.-</ecNumber>
    </recommendedName>
</protein>
<feature type="active site" description="Charge relay system" evidence="8">
    <location>
        <position position="764"/>
    </location>
</feature>
<reference evidence="14" key="1">
    <citation type="submission" date="2015-11" db="EMBL/GenBank/DDBJ databases">
        <authorList>
            <person name="Holder M.E."/>
            <person name="Ajami N.J."/>
            <person name="Petrosino J.F."/>
        </authorList>
    </citation>
    <scope>NUCLEOTIDE SEQUENCE [LARGE SCALE GENOMIC DNA]</scope>
    <source>
        <strain evidence="14">F0113</strain>
    </source>
</reference>
<evidence type="ECO:0000259" key="12">
    <source>
        <dbReference type="Pfam" id="PF14684"/>
    </source>
</evidence>
<dbReference type="Pfam" id="PF14684">
    <property type="entry name" value="Tricorn_C1"/>
    <property type="match status" value="1"/>
</dbReference>
<comment type="function">
    <text evidence="7">Degrades oligopeptides.</text>
</comment>
<dbReference type="RefSeq" id="WP_051559053.1">
    <property type="nucleotide sequence ID" value="NZ_CP013195.1"/>
</dbReference>
<dbReference type="EC" id="3.4.21.-" evidence="7"/>
<feature type="domain" description="Tail specific protease" evidence="11">
    <location>
        <begin position="892"/>
        <end position="1048"/>
    </location>
</feature>
<name>A0A0S2KMA6_9BACT</name>
<dbReference type="PIRSF" id="PIRSF036421">
    <property type="entry name" value="Tricorn_protease"/>
    <property type="match status" value="1"/>
</dbReference>
<dbReference type="PANTHER" id="PTHR43253:SF1">
    <property type="entry name" value="TRICORN PROTEASE HOMOLOG 2-RELATED"/>
    <property type="match status" value="1"/>
</dbReference>
<dbReference type="SUPFAM" id="SSF52096">
    <property type="entry name" value="ClpP/crotonase"/>
    <property type="match status" value="1"/>
</dbReference>
<dbReference type="InterPro" id="IPR028204">
    <property type="entry name" value="Tricorn_C1"/>
</dbReference>
<dbReference type="Gene3D" id="3.90.226.10">
    <property type="entry name" value="2-enoyl-CoA Hydratase, Chain A, domain 1"/>
    <property type="match status" value="1"/>
</dbReference>
<dbReference type="STRING" id="76123.AS203_10200"/>
<evidence type="ECO:0000313" key="13">
    <source>
        <dbReference type="EMBL" id="ALO49419.1"/>
    </source>
</evidence>
<dbReference type="Pfam" id="PF07676">
    <property type="entry name" value="PD40"/>
    <property type="match status" value="1"/>
</dbReference>
<evidence type="ECO:0000256" key="2">
    <source>
        <dbReference type="ARBA" id="ARBA00008524"/>
    </source>
</evidence>
<feature type="active site" description="Nucleophile" evidence="8">
    <location>
        <position position="981"/>
    </location>
</feature>
<dbReference type="OrthoDB" id="9815657at2"/>